<dbReference type="InterPro" id="IPR018510">
    <property type="entry name" value="DAP_epimerase_AS"/>
</dbReference>
<evidence type="ECO:0000313" key="10">
    <source>
        <dbReference type="EMBL" id="PRY18480.1"/>
    </source>
</evidence>
<dbReference type="HAMAP" id="MF_00197">
    <property type="entry name" value="DAP_epimerase"/>
    <property type="match status" value="1"/>
</dbReference>
<name>A0A2T0RBG7_9ACTN</name>
<evidence type="ECO:0000256" key="2">
    <source>
        <dbReference type="ARBA" id="ARBA00010219"/>
    </source>
</evidence>
<comment type="similarity">
    <text evidence="2 8">Belongs to the diaminopimelate epimerase family.</text>
</comment>
<dbReference type="AlphaFoldDB" id="A0A2T0RBG7"/>
<feature type="active site" description="Proton donor" evidence="8">
    <location>
        <position position="85"/>
    </location>
</feature>
<accession>A0A2T0RBG7</accession>
<feature type="binding site" evidence="8">
    <location>
        <begin position="86"/>
        <end position="87"/>
    </location>
    <ligand>
        <name>substrate</name>
    </ligand>
</feature>
<dbReference type="GO" id="GO:0009089">
    <property type="term" value="P:lysine biosynthetic process via diaminopimelate"/>
    <property type="evidence" value="ECO:0007669"/>
    <property type="project" value="UniProtKB-UniRule"/>
</dbReference>
<evidence type="ECO:0000256" key="9">
    <source>
        <dbReference type="PROSITE-ProRule" id="PRU10125"/>
    </source>
</evidence>
<dbReference type="InterPro" id="IPR001653">
    <property type="entry name" value="DAP_epimerase_DapF"/>
</dbReference>
<dbReference type="SUPFAM" id="SSF54506">
    <property type="entry name" value="Diaminopimelate epimerase-like"/>
    <property type="match status" value="2"/>
</dbReference>
<evidence type="ECO:0000256" key="3">
    <source>
        <dbReference type="ARBA" id="ARBA00013080"/>
    </source>
</evidence>
<feature type="binding site" evidence="8">
    <location>
        <begin position="234"/>
        <end position="235"/>
    </location>
    <ligand>
        <name>substrate</name>
    </ligand>
</feature>
<comment type="caution">
    <text evidence="8">Lacks conserved residue(s) required for the propagation of feature annotation.</text>
</comment>
<protein>
    <recommendedName>
        <fullName evidence="3 8">Diaminopimelate epimerase</fullName>
        <shortName evidence="8">DAP epimerase</shortName>
        <ecNumber evidence="3 8">5.1.1.7</ecNumber>
    </recommendedName>
    <alternativeName>
        <fullName evidence="8">PLP-independent amino acid racemase</fullName>
    </alternativeName>
</protein>
<feature type="binding site" evidence="8">
    <location>
        <position position="76"/>
    </location>
    <ligand>
        <name>substrate</name>
    </ligand>
</feature>
<evidence type="ECO:0000256" key="8">
    <source>
        <dbReference type="HAMAP-Rule" id="MF_00197"/>
    </source>
</evidence>
<comment type="function">
    <text evidence="8">Catalyzes the stereoinversion of LL-2,6-diaminopimelate (L,L-DAP) to meso-diaminopimelate (meso-DAP), a precursor of L-lysine and an essential component of the bacterial peptidoglycan.</text>
</comment>
<feature type="binding site" evidence="8">
    <location>
        <begin position="244"/>
        <end position="245"/>
    </location>
    <ligand>
        <name>substrate</name>
    </ligand>
</feature>
<feature type="binding site" evidence="8">
    <location>
        <position position="172"/>
    </location>
    <ligand>
        <name>substrate</name>
    </ligand>
</feature>
<dbReference type="PANTHER" id="PTHR31689:SF0">
    <property type="entry name" value="DIAMINOPIMELATE EPIMERASE"/>
    <property type="match status" value="1"/>
</dbReference>
<feature type="active site" description="Proton acceptor" evidence="8">
    <location>
        <position position="243"/>
    </location>
</feature>
<dbReference type="EC" id="5.1.1.7" evidence="3 8"/>
<keyword evidence="5 8" id="KW-0457">Lysine biosynthesis</keyword>
<evidence type="ECO:0000256" key="5">
    <source>
        <dbReference type="ARBA" id="ARBA00023154"/>
    </source>
</evidence>
<feature type="active site" evidence="9">
    <location>
        <position position="85"/>
    </location>
</feature>
<evidence type="ECO:0000256" key="1">
    <source>
        <dbReference type="ARBA" id="ARBA00005196"/>
    </source>
</evidence>
<evidence type="ECO:0000313" key="11">
    <source>
        <dbReference type="Proteomes" id="UP000238083"/>
    </source>
</evidence>
<proteinExistence type="inferred from homology"/>
<organism evidence="10 11">
    <name type="scientific">Kineococcus rhizosphaerae</name>
    <dbReference type="NCBI Taxonomy" id="559628"/>
    <lineage>
        <taxon>Bacteria</taxon>
        <taxon>Bacillati</taxon>
        <taxon>Actinomycetota</taxon>
        <taxon>Actinomycetes</taxon>
        <taxon>Kineosporiales</taxon>
        <taxon>Kineosporiaceae</taxon>
        <taxon>Kineococcus</taxon>
    </lineage>
</organism>
<comment type="subcellular location">
    <subcellularLocation>
        <location evidence="8">Cytoplasm</location>
    </subcellularLocation>
</comment>
<gene>
    <name evidence="8" type="primary">dapF</name>
    <name evidence="10" type="ORF">CLV37_101725</name>
</gene>
<dbReference type="PANTHER" id="PTHR31689">
    <property type="entry name" value="DIAMINOPIMELATE EPIMERASE, CHLOROPLASTIC"/>
    <property type="match status" value="1"/>
</dbReference>
<evidence type="ECO:0000256" key="7">
    <source>
        <dbReference type="ARBA" id="ARBA00051712"/>
    </source>
</evidence>
<dbReference type="RefSeq" id="WP_106206968.1">
    <property type="nucleotide sequence ID" value="NZ_PVZF01000001.1"/>
</dbReference>
<feature type="site" description="Could be important to modulate the pK values of the two catalytic cysteine residues" evidence="8">
    <location>
        <position position="174"/>
    </location>
</feature>
<dbReference type="NCBIfam" id="TIGR00652">
    <property type="entry name" value="DapF"/>
    <property type="match status" value="1"/>
</dbReference>
<dbReference type="EMBL" id="PVZF01000001">
    <property type="protein sequence ID" value="PRY18480.1"/>
    <property type="molecule type" value="Genomic_DNA"/>
</dbReference>
<feature type="site" description="Could be important to modulate the pK values of the two catalytic cysteine residues" evidence="8">
    <location>
        <position position="234"/>
    </location>
</feature>
<feature type="binding site" evidence="8">
    <location>
        <position position="205"/>
    </location>
    <ligand>
        <name>substrate</name>
    </ligand>
</feature>
<dbReference type="GO" id="GO:0005829">
    <property type="term" value="C:cytosol"/>
    <property type="evidence" value="ECO:0007669"/>
    <property type="project" value="TreeGrafter"/>
</dbReference>
<dbReference type="OrthoDB" id="9805408at2"/>
<dbReference type="Gene3D" id="3.10.310.10">
    <property type="entry name" value="Diaminopimelate Epimerase, Chain A, domain 1"/>
    <property type="match status" value="2"/>
</dbReference>
<evidence type="ECO:0000256" key="6">
    <source>
        <dbReference type="ARBA" id="ARBA00023235"/>
    </source>
</evidence>
<keyword evidence="8" id="KW-0963">Cytoplasm</keyword>
<comment type="caution">
    <text evidence="10">The sequence shown here is derived from an EMBL/GenBank/DDBJ whole genome shotgun (WGS) entry which is preliminary data.</text>
</comment>
<dbReference type="UniPathway" id="UPA00034">
    <property type="reaction ID" value="UER00025"/>
</dbReference>
<comment type="catalytic activity">
    <reaction evidence="7 8">
        <text>(2S,6S)-2,6-diaminopimelate = meso-2,6-diaminopimelate</text>
        <dbReference type="Rhea" id="RHEA:15393"/>
        <dbReference type="ChEBI" id="CHEBI:57609"/>
        <dbReference type="ChEBI" id="CHEBI:57791"/>
        <dbReference type="EC" id="5.1.1.7"/>
    </reaction>
</comment>
<sequence>MSGEITFTKGHGTENDFVLVADPDGAWKPDADLVAAICDRRAGLGGDGLIRAVRTAADPDAAALAGQAEWFMDYRNSDGSIAEMCGNGVRVFAEFLSRNGYLTVEDGAWFPVATRAGLKRLRREPDGSWTADLGRWSLTGGAQALADGSDALVQVHGLDGVARPALSVDLGNPHTVVALPHAAELDAADLTRAPEVQPVPPHGTNVELVVPVDAIDVDGDGTSDIGDIAMRVHERGSGETRSCGTGACAAALATRAWAGEGAPGVWRVRVPGGRLVVTVGAGSSLSEGTVWLSGPAQLVATGTFTLPA</sequence>
<evidence type="ECO:0000256" key="4">
    <source>
        <dbReference type="ARBA" id="ARBA00022605"/>
    </source>
</evidence>
<dbReference type="GO" id="GO:0008837">
    <property type="term" value="F:diaminopimelate epimerase activity"/>
    <property type="evidence" value="ECO:0007669"/>
    <property type="project" value="UniProtKB-UniRule"/>
</dbReference>
<dbReference type="PROSITE" id="PS01326">
    <property type="entry name" value="DAP_EPIMERASE"/>
    <property type="match status" value="1"/>
</dbReference>
<feature type="binding site" evidence="8">
    <location>
        <position position="15"/>
    </location>
    <ligand>
        <name>substrate</name>
    </ligand>
</feature>
<comment type="subunit">
    <text evidence="8">Homodimer.</text>
</comment>
<dbReference type="Pfam" id="PF01678">
    <property type="entry name" value="DAP_epimerase"/>
    <property type="match status" value="2"/>
</dbReference>
<comment type="pathway">
    <text evidence="1 8">Amino-acid biosynthesis; L-lysine biosynthesis via DAP pathway; DL-2,6-diaminopimelate from LL-2,6-diaminopimelate: step 1/1.</text>
</comment>
<dbReference type="Proteomes" id="UP000238083">
    <property type="component" value="Unassembled WGS sequence"/>
</dbReference>
<keyword evidence="6 8" id="KW-0413">Isomerase</keyword>
<keyword evidence="4 8" id="KW-0028">Amino-acid biosynthesis</keyword>
<reference evidence="10 11" key="1">
    <citation type="submission" date="2018-03" db="EMBL/GenBank/DDBJ databases">
        <title>Genomic Encyclopedia of Archaeal and Bacterial Type Strains, Phase II (KMG-II): from individual species to whole genera.</title>
        <authorList>
            <person name="Goeker M."/>
        </authorList>
    </citation>
    <scope>NUCLEOTIDE SEQUENCE [LARGE SCALE GENOMIC DNA]</scope>
    <source>
        <strain evidence="10 11">DSM 19711</strain>
    </source>
</reference>
<keyword evidence="11" id="KW-1185">Reference proteome</keyword>